<organism evidence="2 3">
    <name type="scientific">Nostoc commune NIES-4072</name>
    <dbReference type="NCBI Taxonomy" id="2005467"/>
    <lineage>
        <taxon>Bacteria</taxon>
        <taxon>Bacillati</taxon>
        <taxon>Cyanobacteriota</taxon>
        <taxon>Cyanophyceae</taxon>
        <taxon>Nostocales</taxon>
        <taxon>Nostocaceae</taxon>
        <taxon>Nostoc</taxon>
    </lineage>
</organism>
<evidence type="ECO:0000256" key="1">
    <source>
        <dbReference type="SAM" id="MobiDB-lite"/>
    </source>
</evidence>
<dbReference type="RefSeq" id="WP_109009272.1">
    <property type="nucleotide sequence ID" value="NZ_BDUD01000001.1"/>
</dbReference>
<sequence>MLKLPFKTFPQKFEKVTVGNPEIGELELPKYGDISPNERLFIKAANLTDIRLAAVKLAKDIAVKSGKQVIDIYNALTQGDSESLAEYLEEFVSFQDLMDDAAMQRSLVLATAVIQRLVPDWKLENTGDPNQLHPQLLTLIIEFAKNEEAGWPTSVTQVTDSEALASLRASEDLGNSTPNSEILTGEKSTGESEDTGHKKNGSVKKALETSQPG</sequence>
<accession>A0A2R5FL17</accession>
<reference evidence="2 3" key="1">
    <citation type="submission" date="2017-06" db="EMBL/GenBank/DDBJ databases">
        <title>Genome sequencing of cyanobaciteial culture collection at National Institute for Environmental Studies (NIES).</title>
        <authorList>
            <person name="Hirose Y."/>
            <person name="Shimura Y."/>
            <person name="Fujisawa T."/>
            <person name="Nakamura Y."/>
            <person name="Kawachi M."/>
        </authorList>
    </citation>
    <scope>NUCLEOTIDE SEQUENCE [LARGE SCALE GENOMIC DNA]</scope>
    <source>
        <strain evidence="2 3">NIES-4072</strain>
    </source>
</reference>
<feature type="compositionally biased region" description="Polar residues" evidence="1">
    <location>
        <begin position="173"/>
        <end position="182"/>
    </location>
</feature>
<comment type="caution">
    <text evidence="2">The sequence shown here is derived from an EMBL/GenBank/DDBJ whole genome shotgun (WGS) entry which is preliminary data.</text>
</comment>
<keyword evidence="3" id="KW-1185">Reference proteome</keyword>
<name>A0A2R5FL17_NOSCO</name>
<dbReference type="Proteomes" id="UP000245124">
    <property type="component" value="Unassembled WGS sequence"/>
</dbReference>
<evidence type="ECO:0000313" key="2">
    <source>
        <dbReference type="EMBL" id="GBG19476.1"/>
    </source>
</evidence>
<gene>
    <name evidence="2" type="ORF">NIES4072_31440</name>
</gene>
<protein>
    <submittedName>
        <fullName evidence="2">Uncharacterized protein</fullName>
    </submittedName>
</protein>
<feature type="compositionally biased region" description="Basic and acidic residues" evidence="1">
    <location>
        <begin position="188"/>
        <end position="197"/>
    </location>
</feature>
<dbReference type="EMBL" id="BDUD01000001">
    <property type="protein sequence ID" value="GBG19476.1"/>
    <property type="molecule type" value="Genomic_DNA"/>
</dbReference>
<dbReference type="OrthoDB" id="9892092at2"/>
<feature type="region of interest" description="Disordered" evidence="1">
    <location>
        <begin position="167"/>
        <end position="213"/>
    </location>
</feature>
<proteinExistence type="predicted"/>
<dbReference type="AlphaFoldDB" id="A0A2R5FL17"/>
<evidence type="ECO:0000313" key="3">
    <source>
        <dbReference type="Proteomes" id="UP000245124"/>
    </source>
</evidence>